<dbReference type="GO" id="GO:0090575">
    <property type="term" value="C:RNA polymerase II transcription regulator complex"/>
    <property type="evidence" value="ECO:0007669"/>
    <property type="project" value="TreeGrafter"/>
</dbReference>
<keyword evidence="18" id="KW-1185">Reference proteome</keyword>
<dbReference type="GO" id="GO:0035076">
    <property type="term" value="P:ecdysone receptor signaling pathway"/>
    <property type="evidence" value="ECO:0007669"/>
    <property type="project" value="InterPro"/>
</dbReference>
<dbReference type="GO" id="GO:0045944">
    <property type="term" value="P:positive regulation of transcription by RNA polymerase II"/>
    <property type="evidence" value="ECO:0007669"/>
    <property type="project" value="TreeGrafter"/>
</dbReference>
<keyword evidence="5" id="KW-0805">Transcription regulation</keyword>
<gene>
    <name evidence="17" type="ORF">NP493_412g02012</name>
</gene>
<keyword evidence="2" id="KW-0479">Metal-binding</keyword>
<dbReference type="Proteomes" id="UP001209878">
    <property type="component" value="Unassembled WGS sequence"/>
</dbReference>
<evidence type="ECO:0000256" key="7">
    <source>
        <dbReference type="ARBA" id="ARBA00023163"/>
    </source>
</evidence>
<evidence type="ECO:0000256" key="3">
    <source>
        <dbReference type="ARBA" id="ARBA00022771"/>
    </source>
</evidence>
<evidence type="ECO:0000256" key="8">
    <source>
        <dbReference type="ARBA" id="ARBA00023170"/>
    </source>
</evidence>
<evidence type="ECO:0000256" key="1">
    <source>
        <dbReference type="ARBA" id="ARBA00022052"/>
    </source>
</evidence>
<keyword evidence="7" id="KW-0804">Transcription</keyword>
<dbReference type="Gene3D" id="1.10.565.10">
    <property type="entry name" value="Retinoid X Receptor"/>
    <property type="match status" value="1"/>
</dbReference>
<dbReference type="InterPro" id="IPR035500">
    <property type="entry name" value="NHR-like_dom_sf"/>
</dbReference>
<keyword evidence="8" id="KW-0675">Receptor</keyword>
<dbReference type="GO" id="GO:0030154">
    <property type="term" value="P:cell differentiation"/>
    <property type="evidence" value="ECO:0007669"/>
    <property type="project" value="TreeGrafter"/>
</dbReference>
<proteinExistence type="predicted"/>
<dbReference type="GO" id="GO:0035100">
    <property type="term" value="F:ecdysone binding"/>
    <property type="evidence" value="ECO:0007669"/>
    <property type="project" value="InterPro"/>
</dbReference>
<keyword evidence="3" id="KW-0863">Zinc-finger</keyword>
<keyword evidence="4" id="KW-0862">Zinc</keyword>
<dbReference type="SMART" id="SM00430">
    <property type="entry name" value="HOLI"/>
    <property type="match status" value="1"/>
</dbReference>
<feature type="domain" description="Nuclear receptor" evidence="15">
    <location>
        <begin position="259"/>
        <end position="308"/>
    </location>
</feature>
<dbReference type="GO" id="GO:0000978">
    <property type="term" value="F:RNA polymerase II cis-regulatory region sequence-specific DNA binding"/>
    <property type="evidence" value="ECO:0007669"/>
    <property type="project" value="TreeGrafter"/>
</dbReference>
<feature type="compositionally biased region" description="Polar residues" evidence="14">
    <location>
        <begin position="328"/>
        <end position="347"/>
    </location>
</feature>
<dbReference type="AlphaFoldDB" id="A0AAD9L0Z7"/>
<dbReference type="PROSITE" id="PS51030">
    <property type="entry name" value="NUCLEAR_REC_DBD_2"/>
    <property type="match status" value="1"/>
</dbReference>
<organism evidence="17 18">
    <name type="scientific">Ridgeia piscesae</name>
    <name type="common">Tubeworm</name>
    <dbReference type="NCBI Taxonomy" id="27915"/>
    <lineage>
        <taxon>Eukaryota</taxon>
        <taxon>Metazoa</taxon>
        <taxon>Spiralia</taxon>
        <taxon>Lophotrochozoa</taxon>
        <taxon>Annelida</taxon>
        <taxon>Polychaeta</taxon>
        <taxon>Sedentaria</taxon>
        <taxon>Canalipalpata</taxon>
        <taxon>Sabellida</taxon>
        <taxon>Siboglinidae</taxon>
        <taxon>Ridgeia</taxon>
    </lineage>
</organism>
<dbReference type="InterPro" id="IPR003069">
    <property type="entry name" value="Ecdystd_rcpt"/>
</dbReference>
<dbReference type="PRINTS" id="PR00047">
    <property type="entry name" value="STROIDFINGER"/>
</dbReference>
<evidence type="ECO:0000256" key="2">
    <source>
        <dbReference type="ARBA" id="ARBA00022723"/>
    </source>
</evidence>
<dbReference type="Pfam" id="PF00104">
    <property type="entry name" value="Hormone_recep"/>
    <property type="match status" value="1"/>
</dbReference>
<evidence type="ECO:0000256" key="12">
    <source>
        <dbReference type="ARBA" id="ARBA00033003"/>
    </source>
</evidence>
<sequence>MAFTLAVTPPLEGCHYQVSHQPVPPPPEGSMVYASTANDINTIMYPSAGTKSGKDIMWLTPSSPDVYQGGTSLDQLCVDTNEPMDVGMPMSEPSSNGSSLSPQSTTMIGLPSTISGAGKKRKGLGVAGKSIEEEICLICGDRASGYHYNALSCEGCKESPLLPSPLLPSPLLPSPLQGTITCIMHHHLYRAPSPLQGTITCIMHHHLYRAPSPLQGTITCIMHHHLYSAPSPLQGTITCIMHHHLYRAPSPLQGTITWFFRRSITRGAEYMCRYGGNCEMDMWMRRRCQACRLKRCREAGMKEECLLSDDQCKARDARRKARQKVQRSNSGAADQSDMTFDPPSSQVKAEVRSPALTSDPLEALCPDHQELLEKIVLYQDEFELPSEEDVKRVSAVKISETGRPKDVSERIYKHMAEMTVLVTQLVVEFAKCLPGFSDLDREDQIVLLKASGSASEVMMLRSARRYDLESDTIIFANGVPFGRENIAMGGLKDYADGMFAFCASMAKLGVDNAEYALITAICIFSERPSLGNPAKVELAQEKYVACLREYEIHRRPKGSNFLAKLLMKLTELRTLSIEHSDMLFSLKVEKGSLPPLLSEYFDIDERK</sequence>
<evidence type="ECO:0000256" key="10">
    <source>
        <dbReference type="ARBA" id="ARBA00029963"/>
    </source>
</evidence>
<comment type="caution">
    <text evidence="17">The sequence shown here is derived from an EMBL/GenBank/DDBJ whole genome shotgun (WGS) entry which is preliminary data.</text>
</comment>
<dbReference type="InterPro" id="IPR013088">
    <property type="entry name" value="Znf_NHR/GATA"/>
</dbReference>
<evidence type="ECO:0000256" key="6">
    <source>
        <dbReference type="ARBA" id="ARBA00023125"/>
    </source>
</evidence>
<dbReference type="GO" id="GO:0000122">
    <property type="term" value="P:negative regulation of transcription by RNA polymerase II"/>
    <property type="evidence" value="ECO:0007669"/>
    <property type="project" value="TreeGrafter"/>
</dbReference>
<dbReference type="PRINTS" id="PR00398">
    <property type="entry name" value="STRDHORMONER"/>
</dbReference>
<evidence type="ECO:0000313" key="17">
    <source>
        <dbReference type="EMBL" id="KAK2181056.1"/>
    </source>
</evidence>
<dbReference type="InterPro" id="IPR050234">
    <property type="entry name" value="Nuclear_hormone_rcpt_NR1"/>
</dbReference>
<dbReference type="InterPro" id="IPR001723">
    <property type="entry name" value="Nuclear_hrmn_rcpt"/>
</dbReference>
<dbReference type="InterPro" id="IPR001628">
    <property type="entry name" value="Znf_hrmn_rcpt"/>
</dbReference>
<dbReference type="SUPFAM" id="SSF57716">
    <property type="entry name" value="Glucocorticoid receptor-like (DNA-binding domain)"/>
    <property type="match status" value="2"/>
</dbReference>
<feature type="domain" description="NR LBD" evidence="16">
    <location>
        <begin position="367"/>
        <end position="605"/>
    </location>
</feature>
<dbReference type="PRINTS" id="PR01283">
    <property type="entry name" value="ECDYSTEROIDR"/>
</dbReference>
<feature type="region of interest" description="Disordered" evidence="14">
    <location>
        <begin position="320"/>
        <end position="353"/>
    </location>
</feature>
<evidence type="ECO:0000256" key="13">
    <source>
        <dbReference type="ARBA" id="ARBA00033286"/>
    </source>
</evidence>
<evidence type="ECO:0000256" key="14">
    <source>
        <dbReference type="SAM" id="MobiDB-lite"/>
    </source>
</evidence>
<dbReference type="PANTHER" id="PTHR24082:SF507">
    <property type="entry name" value="BILE ACID RECEPTOR-RELATED"/>
    <property type="match status" value="1"/>
</dbReference>
<evidence type="ECO:0000256" key="9">
    <source>
        <dbReference type="ARBA" id="ARBA00023242"/>
    </source>
</evidence>
<dbReference type="SUPFAM" id="SSF48508">
    <property type="entry name" value="Nuclear receptor ligand-binding domain"/>
    <property type="match status" value="1"/>
</dbReference>
<reference evidence="17" key="1">
    <citation type="journal article" date="2023" name="Mol. Biol. Evol.">
        <title>Third-Generation Sequencing Reveals the Adaptive Role of the Epigenome in Three Deep-Sea Polychaetes.</title>
        <authorList>
            <person name="Perez M."/>
            <person name="Aroh O."/>
            <person name="Sun Y."/>
            <person name="Lan Y."/>
            <person name="Juniper S.K."/>
            <person name="Young C.R."/>
            <person name="Angers B."/>
            <person name="Qian P.Y."/>
        </authorList>
    </citation>
    <scope>NUCLEOTIDE SEQUENCE</scope>
    <source>
        <strain evidence="17">R07B-5</strain>
    </source>
</reference>
<accession>A0AAD9L0Z7</accession>
<name>A0AAD9L0Z7_RIDPI</name>
<keyword evidence="6" id="KW-0238">DNA-binding</keyword>
<dbReference type="PANTHER" id="PTHR24082">
    <property type="entry name" value="NUCLEAR HORMONE RECEPTOR"/>
    <property type="match status" value="1"/>
</dbReference>
<keyword evidence="9" id="KW-0539">Nucleus</keyword>
<dbReference type="InterPro" id="IPR000536">
    <property type="entry name" value="Nucl_hrmn_rcpt_lig-bd"/>
</dbReference>
<protein>
    <recommendedName>
        <fullName evidence="1">Ecdysone receptor</fullName>
    </recommendedName>
    <alternativeName>
        <fullName evidence="10">20-hydroxy-ecdysone receptor</fullName>
    </alternativeName>
    <alternativeName>
        <fullName evidence="11">EcRH</fullName>
    </alternativeName>
    <alternativeName>
        <fullName evidence="12">Ecdysteroid receptor</fullName>
    </alternativeName>
    <alternativeName>
        <fullName evidence="13">Nuclear receptor subfamily 1 group H member 1</fullName>
    </alternativeName>
</protein>
<dbReference type="SMART" id="SM00399">
    <property type="entry name" value="ZnF_C4"/>
    <property type="match status" value="1"/>
</dbReference>
<evidence type="ECO:0000259" key="15">
    <source>
        <dbReference type="PROSITE" id="PS51030"/>
    </source>
</evidence>
<dbReference type="GO" id="GO:0004879">
    <property type="term" value="F:nuclear receptor activity"/>
    <property type="evidence" value="ECO:0007669"/>
    <property type="project" value="InterPro"/>
</dbReference>
<evidence type="ECO:0000256" key="11">
    <source>
        <dbReference type="ARBA" id="ARBA00030794"/>
    </source>
</evidence>
<dbReference type="GO" id="GO:0008270">
    <property type="term" value="F:zinc ion binding"/>
    <property type="evidence" value="ECO:0007669"/>
    <property type="project" value="UniProtKB-KW"/>
</dbReference>
<dbReference type="Pfam" id="PF00105">
    <property type="entry name" value="zf-C4"/>
    <property type="match status" value="2"/>
</dbReference>
<evidence type="ECO:0000313" key="18">
    <source>
        <dbReference type="Proteomes" id="UP001209878"/>
    </source>
</evidence>
<dbReference type="Gene3D" id="3.30.50.10">
    <property type="entry name" value="Erythroid Transcription Factor GATA-1, subunit A"/>
    <property type="match status" value="1"/>
</dbReference>
<evidence type="ECO:0000256" key="4">
    <source>
        <dbReference type="ARBA" id="ARBA00022833"/>
    </source>
</evidence>
<evidence type="ECO:0000259" key="16">
    <source>
        <dbReference type="PROSITE" id="PS51843"/>
    </source>
</evidence>
<dbReference type="EMBL" id="JAODUO010000413">
    <property type="protein sequence ID" value="KAK2181056.1"/>
    <property type="molecule type" value="Genomic_DNA"/>
</dbReference>
<evidence type="ECO:0000256" key="5">
    <source>
        <dbReference type="ARBA" id="ARBA00023015"/>
    </source>
</evidence>
<dbReference type="PROSITE" id="PS51843">
    <property type="entry name" value="NR_LBD"/>
    <property type="match status" value="1"/>
</dbReference>